<dbReference type="NCBIfam" id="TIGR00830">
    <property type="entry name" value="PTBA"/>
    <property type="match status" value="1"/>
</dbReference>
<dbReference type="FunFam" id="2.70.70.10:FF:000001">
    <property type="entry name" value="PTS system glucose-specific IIA component"/>
    <property type="match status" value="1"/>
</dbReference>
<dbReference type="GeneID" id="303259232"/>
<dbReference type="AlphaFoldDB" id="A0A656CUV4"/>
<evidence type="ECO:0000256" key="2">
    <source>
        <dbReference type="ARBA" id="ARBA00022448"/>
    </source>
</evidence>
<dbReference type="RefSeq" id="WP_020437113.1">
    <property type="nucleotide sequence ID" value="NZ_CABHNA010000067.1"/>
</dbReference>
<dbReference type="GO" id="GO:0009401">
    <property type="term" value="P:phosphoenolpyruvate-dependent sugar phosphotransferase system"/>
    <property type="evidence" value="ECO:0007669"/>
    <property type="project" value="UniProtKB-KW"/>
</dbReference>
<dbReference type="GO" id="GO:0005737">
    <property type="term" value="C:cytoplasm"/>
    <property type="evidence" value="ECO:0007669"/>
    <property type="project" value="UniProtKB-SubCell"/>
</dbReference>
<keyword evidence="2" id="KW-0813">Transport</keyword>
<keyword evidence="6" id="KW-0418">Kinase</keyword>
<dbReference type="PANTHER" id="PTHR45008">
    <property type="entry name" value="PTS SYSTEM GLUCOSE-SPECIFIC EIIA COMPONENT"/>
    <property type="match status" value="1"/>
</dbReference>
<evidence type="ECO:0000256" key="1">
    <source>
        <dbReference type="ARBA" id="ARBA00004496"/>
    </source>
</evidence>
<evidence type="ECO:0000256" key="3">
    <source>
        <dbReference type="ARBA" id="ARBA00022597"/>
    </source>
</evidence>
<accession>A0A656CUV4</accession>
<dbReference type="GO" id="GO:0016301">
    <property type="term" value="F:kinase activity"/>
    <property type="evidence" value="ECO:0007669"/>
    <property type="project" value="UniProtKB-KW"/>
</dbReference>
<keyword evidence="4 8" id="KW-0808">Transferase</keyword>
<dbReference type="PROSITE" id="PS51093">
    <property type="entry name" value="PTS_EIIA_TYPE_1"/>
    <property type="match status" value="1"/>
</dbReference>
<reference evidence="8 9" key="1">
    <citation type="submission" date="2019-07" db="EMBL/GenBank/DDBJ databases">
        <authorList>
            <person name="Hibberd C M."/>
            <person name="Gehrig L. J."/>
            <person name="Chang H.-W."/>
            <person name="Venkatesh S."/>
        </authorList>
    </citation>
    <scope>NUCLEOTIDE SEQUENCE [LARGE SCALE GENOMIC DNA]</scope>
    <source>
        <strain evidence="8">Ruminococcus_torques_SSTS_Bg7063</strain>
    </source>
</reference>
<dbReference type="InterPro" id="IPR050890">
    <property type="entry name" value="PTS_EIIA_component"/>
</dbReference>
<dbReference type="Gene3D" id="2.70.70.10">
    <property type="entry name" value="Glucose Permease (Domain IIA)"/>
    <property type="match status" value="1"/>
</dbReference>
<dbReference type="InterPro" id="IPR011055">
    <property type="entry name" value="Dup_hybrid_motif"/>
</dbReference>
<evidence type="ECO:0000259" key="7">
    <source>
        <dbReference type="PROSITE" id="PS51093"/>
    </source>
</evidence>
<evidence type="ECO:0000256" key="6">
    <source>
        <dbReference type="ARBA" id="ARBA00022777"/>
    </source>
</evidence>
<dbReference type="InterPro" id="IPR001127">
    <property type="entry name" value="PTS_EIIA_1_perm"/>
</dbReference>
<gene>
    <name evidence="8" type="primary">crr_1</name>
    <name evidence="8" type="ORF">RTSSTS7063_02085</name>
</gene>
<sequence>MFSFFKKKEAPVEENKTPVLTAYLSGKVIPIDEVKDEVFSSKALGDGLGIEPEGNVIVAPCAGTVSALMEGSKHAVGLTLSNGAEILIHEGIDTVNMEGEGFKYFVKEGQKVNAGDKLLQFDSEKIKAHGYETTCIFVVTNGDEYPDMKLHTGMDAVQGETVIAEF</sequence>
<evidence type="ECO:0000256" key="5">
    <source>
        <dbReference type="ARBA" id="ARBA00022683"/>
    </source>
</evidence>
<organism evidence="8 9">
    <name type="scientific">[Ruminococcus] torques</name>
    <dbReference type="NCBI Taxonomy" id="33039"/>
    <lineage>
        <taxon>Bacteria</taxon>
        <taxon>Bacillati</taxon>
        <taxon>Bacillota</taxon>
        <taxon>Clostridia</taxon>
        <taxon>Lachnospirales</taxon>
        <taxon>Lachnospiraceae</taxon>
        <taxon>Mediterraneibacter</taxon>
    </lineage>
</organism>
<dbReference type="SUPFAM" id="SSF51261">
    <property type="entry name" value="Duplicated hybrid motif"/>
    <property type="match status" value="1"/>
</dbReference>
<proteinExistence type="predicted"/>
<dbReference type="PANTHER" id="PTHR45008:SF1">
    <property type="entry name" value="PTS SYSTEM GLUCOSE-SPECIFIC EIIA COMPONENT"/>
    <property type="match status" value="1"/>
</dbReference>
<keyword evidence="5" id="KW-0598">Phosphotransferase system</keyword>
<evidence type="ECO:0000256" key="4">
    <source>
        <dbReference type="ARBA" id="ARBA00022679"/>
    </source>
</evidence>
<feature type="domain" description="PTS EIIA type-1" evidence="7">
    <location>
        <begin position="36"/>
        <end position="141"/>
    </location>
</feature>
<comment type="subcellular location">
    <subcellularLocation>
        <location evidence="1">Cytoplasm</location>
    </subcellularLocation>
</comment>
<keyword evidence="9" id="KW-1185">Reference proteome</keyword>
<evidence type="ECO:0000313" key="9">
    <source>
        <dbReference type="Proteomes" id="UP000363661"/>
    </source>
</evidence>
<dbReference type="Proteomes" id="UP000363661">
    <property type="component" value="Unassembled WGS sequence"/>
</dbReference>
<dbReference type="EC" id="2.7.1.-" evidence="8"/>
<keyword evidence="3" id="KW-0762">Sugar transport</keyword>
<evidence type="ECO:0000313" key="8">
    <source>
        <dbReference type="EMBL" id="VUX15209.1"/>
    </source>
</evidence>
<dbReference type="EMBL" id="CABHNA010000067">
    <property type="protein sequence ID" value="VUX15209.1"/>
    <property type="molecule type" value="Genomic_DNA"/>
</dbReference>
<dbReference type="Pfam" id="PF00358">
    <property type="entry name" value="PTS_EIIA_1"/>
    <property type="match status" value="1"/>
</dbReference>
<name>A0A656CUV4_9FIRM</name>
<protein>
    <submittedName>
        <fullName evidence="8">Glucose-specific phosphotransferase enzyme IIA component</fullName>
        <ecNumber evidence="8">2.7.1.-</ecNumber>
    </submittedName>
</protein>